<reference evidence="1" key="1">
    <citation type="submission" date="2023-01" db="EMBL/GenBank/DDBJ databases">
        <title>Human gut microbiome strain richness.</title>
        <authorList>
            <person name="Chen-Liaw A."/>
        </authorList>
    </citation>
    <scope>NUCLEOTIDE SEQUENCE</scope>
    <source>
        <strain evidence="1">D8_m1001271B151109d0_201107</strain>
    </source>
</reference>
<dbReference type="AlphaFoldDB" id="A0AAW6CUM8"/>
<accession>A0AAW6CUM8</accession>
<dbReference type="RefSeq" id="WP_272003953.1">
    <property type="nucleotide sequence ID" value="NZ_JAQLXO010000032.1"/>
</dbReference>
<dbReference type="Proteomes" id="UP001212981">
    <property type="component" value="Unassembled WGS sequence"/>
</dbReference>
<name>A0AAW6CUM8_9FIRM</name>
<evidence type="ECO:0000313" key="1">
    <source>
        <dbReference type="EMBL" id="MDB7983363.1"/>
    </source>
</evidence>
<dbReference type="InterPro" id="IPR053842">
    <property type="entry name" value="NikA-like"/>
</dbReference>
<evidence type="ECO:0000313" key="2">
    <source>
        <dbReference type="Proteomes" id="UP001212981"/>
    </source>
</evidence>
<gene>
    <name evidence="1" type="ORF">PND82_11125</name>
</gene>
<sequence length="92" mass="10627">MVFYTLKKEGKARPDKKIKIRLSETELIKLNALTKESGRSIKSYLRSLINEIVPCNKPNLEYLEILSELRHIGSNMNQIALIANKSSYIDYK</sequence>
<comment type="caution">
    <text evidence="1">The sequence shown here is derived from an EMBL/GenBank/DDBJ whole genome shotgun (WGS) entry which is preliminary data.</text>
</comment>
<organism evidence="1 2">
    <name type="scientific">Faecalicoccus pleomorphus</name>
    <dbReference type="NCBI Taxonomy" id="1323"/>
    <lineage>
        <taxon>Bacteria</taxon>
        <taxon>Bacillati</taxon>
        <taxon>Bacillota</taxon>
        <taxon>Erysipelotrichia</taxon>
        <taxon>Erysipelotrichales</taxon>
        <taxon>Erysipelotrichaceae</taxon>
        <taxon>Faecalicoccus</taxon>
    </lineage>
</organism>
<dbReference type="Pfam" id="PF21983">
    <property type="entry name" value="NikA-like"/>
    <property type="match status" value="1"/>
</dbReference>
<protein>
    <submittedName>
        <fullName evidence="1">Plasmid mobilization relaxosome protein MobC</fullName>
    </submittedName>
</protein>
<dbReference type="EMBL" id="JAQLXO010000032">
    <property type="protein sequence ID" value="MDB7983363.1"/>
    <property type="molecule type" value="Genomic_DNA"/>
</dbReference>
<proteinExistence type="predicted"/>